<dbReference type="InterPro" id="IPR003660">
    <property type="entry name" value="HAMP_dom"/>
</dbReference>
<dbReference type="Pfam" id="PF00672">
    <property type="entry name" value="HAMP"/>
    <property type="match status" value="1"/>
</dbReference>
<evidence type="ECO:0000256" key="6">
    <source>
        <dbReference type="SAM" id="Phobius"/>
    </source>
</evidence>
<keyword evidence="6" id="KW-0472">Membrane</keyword>
<evidence type="ECO:0000256" key="5">
    <source>
        <dbReference type="SAM" id="MobiDB-lite"/>
    </source>
</evidence>
<name>A0A6S6XXZ1_9PROT</name>
<evidence type="ECO:0000313" key="9">
    <source>
        <dbReference type="EMBL" id="CAB1367702.1"/>
    </source>
</evidence>
<dbReference type="PROSITE" id="PS50885">
    <property type="entry name" value="HAMP"/>
    <property type="match status" value="1"/>
</dbReference>
<dbReference type="SUPFAM" id="SSF58104">
    <property type="entry name" value="Methyl-accepting chemotaxis protein (MCP) signaling domain"/>
    <property type="match status" value="1"/>
</dbReference>
<evidence type="ECO:0000259" key="8">
    <source>
        <dbReference type="PROSITE" id="PS50885"/>
    </source>
</evidence>
<gene>
    <name evidence="9" type="ORF">DENOEST_0537</name>
</gene>
<keyword evidence="6" id="KW-1133">Transmembrane helix</keyword>
<dbReference type="OrthoDB" id="2489132at2"/>
<dbReference type="PANTHER" id="PTHR32089:SF112">
    <property type="entry name" value="LYSOZYME-LIKE PROTEIN-RELATED"/>
    <property type="match status" value="1"/>
</dbReference>
<dbReference type="Pfam" id="PF00015">
    <property type="entry name" value="MCPsignal"/>
    <property type="match status" value="1"/>
</dbReference>
<sequence length="542" mass="58457">MLERIANLKIWMRLVGAIGAILVFAWAVTVVWTVREEAALARSQARALAMSVNQLTMANLLFMKVTKTIKKRSIYYDQVRQSEAVKDLRVIRGEKVIHEMGDGDETAMNPDDVEQRALTEGKPIFEETTDPNYGHVMRVVFPAIASKNYLGKDCLECHEEVKEGDIMGAVSMKISLTSMDEIIRAAMGKLVAAAVVLSAAMLAFIYVFVRRVVTRPMNAMASGLKDIAQGEGDLTRRLPVKGRDEIGMASESFNAMMEKLRSLIISVHGTVEKVVASSRDLGEMSHQVARSSQSQTDKSQGAAQALEQISQSIASVAGATGEVDGLARVSQERTSAGMATLTDFKHSVAQLESAVSQIAATVESFVHKTATISTMTQEVKDIADQTNLLALNAAIEAARAGEHGRGFAVVADEVRKLAEKSARSANEIDGITHSLNQESDQVSQAIGRGQKALAGSHDGLLELAGILEEVTASVDQVAQGMSGIRGATEEQRLGSAHATDMVSGIADLAEENDRMVDSMNDSVRNLTQLAQALDVELQRFKV</sequence>
<feature type="compositionally biased region" description="Polar residues" evidence="5">
    <location>
        <begin position="288"/>
        <end position="304"/>
    </location>
</feature>
<organism evidence="9 10">
    <name type="scientific">Denitratisoma oestradiolicum</name>
    <dbReference type="NCBI Taxonomy" id="311182"/>
    <lineage>
        <taxon>Bacteria</taxon>
        <taxon>Pseudomonadati</taxon>
        <taxon>Pseudomonadota</taxon>
        <taxon>Betaproteobacteria</taxon>
        <taxon>Nitrosomonadales</taxon>
        <taxon>Sterolibacteriaceae</taxon>
        <taxon>Denitratisoma</taxon>
    </lineage>
</organism>
<dbReference type="CDD" id="cd06225">
    <property type="entry name" value="HAMP"/>
    <property type="match status" value="1"/>
</dbReference>
<keyword evidence="2 4" id="KW-0807">Transducer</keyword>
<protein>
    <recommendedName>
        <fullName evidence="11">Methyl-accepting chemotaxis protein</fullName>
    </recommendedName>
</protein>
<dbReference type="RefSeq" id="WP_145770620.1">
    <property type="nucleotide sequence ID" value="NZ_LR778301.1"/>
</dbReference>
<accession>A0A6S6XXZ1</accession>
<keyword evidence="10" id="KW-1185">Reference proteome</keyword>
<dbReference type="SMART" id="SM00304">
    <property type="entry name" value="HAMP"/>
    <property type="match status" value="1"/>
</dbReference>
<dbReference type="GO" id="GO:0004888">
    <property type="term" value="F:transmembrane signaling receptor activity"/>
    <property type="evidence" value="ECO:0007669"/>
    <property type="project" value="InterPro"/>
</dbReference>
<evidence type="ECO:0008006" key="11">
    <source>
        <dbReference type="Google" id="ProtNLM"/>
    </source>
</evidence>
<proteinExistence type="inferred from homology"/>
<keyword evidence="6" id="KW-0812">Transmembrane</keyword>
<feature type="transmembrane region" description="Helical" evidence="6">
    <location>
        <begin position="190"/>
        <end position="209"/>
    </location>
</feature>
<evidence type="ECO:0000256" key="1">
    <source>
        <dbReference type="ARBA" id="ARBA00004370"/>
    </source>
</evidence>
<comment type="similarity">
    <text evidence="3">Belongs to the methyl-accepting chemotaxis (MCP) protein family.</text>
</comment>
<evidence type="ECO:0000256" key="4">
    <source>
        <dbReference type="PROSITE-ProRule" id="PRU00284"/>
    </source>
</evidence>
<dbReference type="InterPro" id="IPR004090">
    <property type="entry name" value="Chemotax_Me-accpt_rcpt"/>
</dbReference>
<reference evidence="9 10" key="1">
    <citation type="submission" date="2020-03" db="EMBL/GenBank/DDBJ databases">
        <authorList>
            <consortium name="Genoscope - CEA"/>
            <person name="William W."/>
        </authorList>
    </citation>
    <scope>NUCLEOTIDE SEQUENCE [LARGE SCALE GENOMIC DNA]</scope>
    <source>
        <strain evidence="10">DSM 16959</strain>
    </source>
</reference>
<dbReference type="GO" id="GO:0007165">
    <property type="term" value="P:signal transduction"/>
    <property type="evidence" value="ECO:0007669"/>
    <property type="project" value="UniProtKB-KW"/>
</dbReference>
<dbReference type="Gene3D" id="1.10.287.950">
    <property type="entry name" value="Methyl-accepting chemotaxis protein"/>
    <property type="match status" value="1"/>
</dbReference>
<dbReference type="SMART" id="SM00283">
    <property type="entry name" value="MA"/>
    <property type="match status" value="1"/>
</dbReference>
<feature type="transmembrane region" description="Helical" evidence="6">
    <location>
        <begin position="12"/>
        <end position="32"/>
    </location>
</feature>
<evidence type="ECO:0000256" key="2">
    <source>
        <dbReference type="ARBA" id="ARBA00023224"/>
    </source>
</evidence>
<dbReference type="PANTHER" id="PTHR32089">
    <property type="entry name" value="METHYL-ACCEPTING CHEMOTAXIS PROTEIN MCPB"/>
    <property type="match status" value="1"/>
</dbReference>
<comment type="subcellular location">
    <subcellularLocation>
        <location evidence="1">Membrane</location>
    </subcellularLocation>
</comment>
<feature type="domain" description="HAMP" evidence="8">
    <location>
        <begin position="211"/>
        <end position="265"/>
    </location>
</feature>
<feature type="region of interest" description="Disordered" evidence="5">
    <location>
        <begin position="285"/>
        <end position="304"/>
    </location>
</feature>
<dbReference type="KEGG" id="doe:DENOEST_0537"/>
<dbReference type="FunFam" id="1.10.287.950:FF:000001">
    <property type="entry name" value="Methyl-accepting chemotaxis sensory transducer"/>
    <property type="match status" value="1"/>
</dbReference>
<dbReference type="InterPro" id="IPR004089">
    <property type="entry name" value="MCPsignal_dom"/>
</dbReference>
<evidence type="ECO:0000256" key="3">
    <source>
        <dbReference type="ARBA" id="ARBA00029447"/>
    </source>
</evidence>
<evidence type="ECO:0000313" key="10">
    <source>
        <dbReference type="Proteomes" id="UP000515733"/>
    </source>
</evidence>
<dbReference type="PROSITE" id="PS50111">
    <property type="entry name" value="CHEMOTAXIS_TRANSDUC_2"/>
    <property type="match status" value="1"/>
</dbReference>
<dbReference type="Proteomes" id="UP000515733">
    <property type="component" value="Chromosome"/>
</dbReference>
<dbReference type="EMBL" id="LR778301">
    <property type="protein sequence ID" value="CAB1367702.1"/>
    <property type="molecule type" value="Genomic_DNA"/>
</dbReference>
<dbReference type="GO" id="GO:0016020">
    <property type="term" value="C:membrane"/>
    <property type="evidence" value="ECO:0007669"/>
    <property type="project" value="UniProtKB-SubCell"/>
</dbReference>
<dbReference type="GO" id="GO:0006935">
    <property type="term" value="P:chemotaxis"/>
    <property type="evidence" value="ECO:0007669"/>
    <property type="project" value="InterPro"/>
</dbReference>
<dbReference type="PRINTS" id="PR00260">
    <property type="entry name" value="CHEMTRNSDUCR"/>
</dbReference>
<dbReference type="AlphaFoldDB" id="A0A6S6XXZ1"/>
<feature type="domain" description="Methyl-accepting transducer" evidence="7">
    <location>
        <begin position="270"/>
        <end position="506"/>
    </location>
</feature>
<evidence type="ECO:0000259" key="7">
    <source>
        <dbReference type="PROSITE" id="PS50111"/>
    </source>
</evidence>
<dbReference type="Gene3D" id="3.30.450.290">
    <property type="match status" value="1"/>
</dbReference>